<accession>A0A317XFH3</accession>
<dbReference type="SUPFAM" id="SSF47095">
    <property type="entry name" value="HMG-box"/>
    <property type="match status" value="2"/>
</dbReference>
<organism evidence="5 6">
    <name type="scientific">Testicularia cyperi</name>
    <dbReference type="NCBI Taxonomy" id="1882483"/>
    <lineage>
        <taxon>Eukaryota</taxon>
        <taxon>Fungi</taxon>
        <taxon>Dikarya</taxon>
        <taxon>Basidiomycota</taxon>
        <taxon>Ustilaginomycotina</taxon>
        <taxon>Ustilaginomycetes</taxon>
        <taxon>Ustilaginales</taxon>
        <taxon>Anthracoideaceae</taxon>
        <taxon>Testicularia</taxon>
    </lineage>
</organism>
<dbReference type="GO" id="GO:0005634">
    <property type="term" value="C:nucleus"/>
    <property type="evidence" value="ECO:0007669"/>
    <property type="project" value="UniProtKB-UniRule"/>
</dbReference>
<dbReference type="AlphaFoldDB" id="A0A317XFH3"/>
<feature type="region of interest" description="Disordered" evidence="3">
    <location>
        <begin position="185"/>
        <end position="204"/>
    </location>
</feature>
<keyword evidence="1 2" id="KW-0238">DNA-binding</keyword>
<keyword evidence="2" id="KW-0539">Nucleus</keyword>
<dbReference type="InterPro" id="IPR050342">
    <property type="entry name" value="HMGB"/>
</dbReference>
<reference evidence="5 6" key="1">
    <citation type="journal article" date="2018" name="Mol. Biol. Evol.">
        <title>Broad Genomic Sampling Reveals a Smut Pathogenic Ancestry of the Fungal Clade Ustilaginomycotina.</title>
        <authorList>
            <person name="Kijpornyongpan T."/>
            <person name="Mondo S.J."/>
            <person name="Barry K."/>
            <person name="Sandor L."/>
            <person name="Lee J."/>
            <person name="Lipzen A."/>
            <person name="Pangilinan J."/>
            <person name="LaButti K."/>
            <person name="Hainaut M."/>
            <person name="Henrissat B."/>
            <person name="Grigoriev I.V."/>
            <person name="Spatafora J.W."/>
            <person name="Aime M.C."/>
        </authorList>
    </citation>
    <scope>NUCLEOTIDE SEQUENCE [LARGE SCALE GENOMIC DNA]</scope>
    <source>
        <strain evidence="5 6">MCA 3645</strain>
    </source>
</reference>
<dbReference type="PANTHER" id="PTHR48112:SF22">
    <property type="entry name" value="MITOCHONDRIAL TRANSCRIPTION FACTOR A, ISOFORM B"/>
    <property type="match status" value="1"/>
</dbReference>
<evidence type="ECO:0000259" key="4">
    <source>
        <dbReference type="PROSITE" id="PS50118"/>
    </source>
</evidence>
<dbReference type="Pfam" id="PF00505">
    <property type="entry name" value="HMG_box"/>
    <property type="match status" value="2"/>
</dbReference>
<protein>
    <recommendedName>
        <fullName evidence="4">HMG box domain-containing protein</fullName>
    </recommendedName>
</protein>
<feature type="domain" description="HMG box" evidence="4">
    <location>
        <begin position="204"/>
        <end position="269"/>
    </location>
</feature>
<dbReference type="Gene3D" id="1.10.30.10">
    <property type="entry name" value="High mobility group box domain"/>
    <property type="match status" value="2"/>
</dbReference>
<evidence type="ECO:0000256" key="3">
    <source>
        <dbReference type="SAM" id="MobiDB-lite"/>
    </source>
</evidence>
<dbReference type="Proteomes" id="UP000246740">
    <property type="component" value="Unassembled WGS sequence"/>
</dbReference>
<feature type="region of interest" description="Disordered" evidence="3">
    <location>
        <begin position="1"/>
        <end position="87"/>
    </location>
</feature>
<dbReference type="InterPro" id="IPR036910">
    <property type="entry name" value="HMG_box_dom_sf"/>
</dbReference>
<evidence type="ECO:0000313" key="5">
    <source>
        <dbReference type="EMBL" id="PWY97133.1"/>
    </source>
</evidence>
<keyword evidence="6" id="KW-1185">Reference proteome</keyword>
<feature type="DNA-binding region" description="HMG box" evidence="2">
    <location>
        <begin position="90"/>
        <end position="169"/>
    </location>
</feature>
<dbReference type="CDD" id="cd22014">
    <property type="entry name" value="HMG-box_CMB1-like"/>
    <property type="match status" value="1"/>
</dbReference>
<dbReference type="InterPro" id="IPR009071">
    <property type="entry name" value="HMG_box_dom"/>
</dbReference>
<dbReference type="GO" id="GO:0003677">
    <property type="term" value="F:DNA binding"/>
    <property type="evidence" value="ECO:0007669"/>
    <property type="project" value="UniProtKB-UniRule"/>
</dbReference>
<feature type="domain" description="HMG box" evidence="4">
    <location>
        <begin position="90"/>
        <end position="169"/>
    </location>
</feature>
<feature type="DNA-binding region" description="HMG box" evidence="2">
    <location>
        <begin position="204"/>
        <end position="269"/>
    </location>
</feature>
<feature type="compositionally biased region" description="Low complexity" evidence="3">
    <location>
        <begin position="32"/>
        <end position="52"/>
    </location>
</feature>
<proteinExistence type="predicted"/>
<dbReference type="OrthoDB" id="5550281at2759"/>
<dbReference type="PROSITE" id="PS50118">
    <property type="entry name" value="HMG_BOX_2"/>
    <property type="match status" value="2"/>
</dbReference>
<evidence type="ECO:0000313" key="6">
    <source>
        <dbReference type="Proteomes" id="UP000246740"/>
    </source>
</evidence>
<dbReference type="PANTHER" id="PTHR48112">
    <property type="entry name" value="HIGH MOBILITY GROUP PROTEIN DSP1"/>
    <property type="match status" value="1"/>
</dbReference>
<dbReference type="STRING" id="1882483.A0A317XFH3"/>
<dbReference type="SMART" id="SM00398">
    <property type="entry name" value="HMG"/>
    <property type="match status" value="2"/>
</dbReference>
<sequence length="276" mass="30528">MARKPAAAAAGISTVAATTTKKRPTAAKPKAKAAAAPVAAAKAGKRALSTTATKKKPAPTPVKKETKEKLKPWQARGADGKLLPLPSASKPTLRTSFLIYLTDRLGELKNDNDYQKISPKTGEKVVDLVKASKQIGQEWRTLSQSQRAKYDALGEQAREEYEVALAKWKANLTPEDLRRQNAYISSQRKKGQRGPAFLRDPAKPKRPTSAFFVYLAEQRAQQSTIANITEFTKAGGQKWNQMSAEEKAPYEQRAQGALEQYRRDMEEYNKVKDAQL</sequence>
<gene>
    <name evidence="5" type="ORF">BCV70DRAFT_167562</name>
</gene>
<evidence type="ECO:0000256" key="1">
    <source>
        <dbReference type="ARBA" id="ARBA00023125"/>
    </source>
</evidence>
<feature type="compositionally biased region" description="Low complexity" evidence="3">
    <location>
        <begin position="1"/>
        <end position="19"/>
    </location>
</feature>
<name>A0A317XFH3_9BASI</name>
<feature type="compositionally biased region" description="Basic and acidic residues" evidence="3">
    <location>
        <begin position="62"/>
        <end position="71"/>
    </location>
</feature>
<feature type="compositionally biased region" description="Basic residues" evidence="3">
    <location>
        <begin position="20"/>
        <end position="31"/>
    </location>
</feature>
<dbReference type="EMBL" id="KZ819218">
    <property type="protein sequence ID" value="PWY97133.1"/>
    <property type="molecule type" value="Genomic_DNA"/>
</dbReference>
<dbReference type="InParanoid" id="A0A317XFH3"/>
<evidence type="ECO:0000256" key="2">
    <source>
        <dbReference type="PROSITE-ProRule" id="PRU00267"/>
    </source>
</evidence>